<sequence length="125" mass="14578">MGHWLDELADDDIERAYTALRARYISDPGRLEKDEKPKRDRRKESRLVNQDTNLDYIDSKFRVGEYDPDDAWPLGKANEKDDAVRCVCGSLEEDGEMTQCDTCNFWLHSECLSDVDQDTVCLYDY</sequence>
<evidence type="ECO:0000313" key="1">
    <source>
        <dbReference type="EMBL" id="KAJ1363531.1"/>
    </source>
</evidence>
<dbReference type="AlphaFoldDB" id="A0AAD5N6I9"/>
<dbReference type="Gene3D" id="3.30.40.10">
    <property type="entry name" value="Zinc/RING finger domain, C3HC4 (zinc finger)"/>
    <property type="match status" value="1"/>
</dbReference>
<dbReference type="SUPFAM" id="SSF57903">
    <property type="entry name" value="FYVE/PHD zinc finger"/>
    <property type="match status" value="1"/>
</dbReference>
<reference evidence="1" key="1">
    <citation type="submission" date="2021-06" db="EMBL/GenBank/DDBJ databases">
        <title>Parelaphostrongylus tenuis whole genome reference sequence.</title>
        <authorList>
            <person name="Garwood T.J."/>
            <person name="Larsen P.A."/>
            <person name="Fountain-Jones N.M."/>
            <person name="Garbe J.R."/>
            <person name="Macchietto M.G."/>
            <person name="Kania S.A."/>
            <person name="Gerhold R.W."/>
            <person name="Richards J.E."/>
            <person name="Wolf T.M."/>
        </authorList>
    </citation>
    <scope>NUCLEOTIDE SEQUENCE</scope>
    <source>
        <strain evidence="1">MNPRO001-30</strain>
        <tissue evidence="1">Meninges</tissue>
    </source>
</reference>
<comment type="caution">
    <text evidence="1">The sequence shown here is derived from an EMBL/GenBank/DDBJ whole genome shotgun (WGS) entry which is preliminary data.</text>
</comment>
<accession>A0AAD5N6I9</accession>
<dbReference type="InterPro" id="IPR011011">
    <property type="entry name" value="Znf_FYVE_PHD"/>
</dbReference>
<dbReference type="InterPro" id="IPR013083">
    <property type="entry name" value="Znf_RING/FYVE/PHD"/>
</dbReference>
<dbReference type="Pfam" id="PF20826">
    <property type="entry name" value="PHD_5"/>
    <property type="match status" value="1"/>
</dbReference>
<dbReference type="Proteomes" id="UP001196413">
    <property type="component" value="Unassembled WGS sequence"/>
</dbReference>
<dbReference type="EMBL" id="JAHQIW010004750">
    <property type="protein sequence ID" value="KAJ1363531.1"/>
    <property type="molecule type" value="Genomic_DNA"/>
</dbReference>
<protein>
    <recommendedName>
        <fullName evidence="3">Zinc finger PHD-type domain-containing protein</fullName>
    </recommendedName>
</protein>
<gene>
    <name evidence="1" type="ORF">KIN20_023417</name>
</gene>
<organism evidence="1 2">
    <name type="scientific">Parelaphostrongylus tenuis</name>
    <name type="common">Meningeal worm</name>
    <dbReference type="NCBI Taxonomy" id="148309"/>
    <lineage>
        <taxon>Eukaryota</taxon>
        <taxon>Metazoa</taxon>
        <taxon>Ecdysozoa</taxon>
        <taxon>Nematoda</taxon>
        <taxon>Chromadorea</taxon>
        <taxon>Rhabditida</taxon>
        <taxon>Rhabditina</taxon>
        <taxon>Rhabditomorpha</taxon>
        <taxon>Strongyloidea</taxon>
        <taxon>Metastrongylidae</taxon>
        <taxon>Parelaphostrongylus</taxon>
    </lineage>
</organism>
<name>A0AAD5N6I9_PARTN</name>
<evidence type="ECO:0008006" key="3">
    <source>
        <dbReference type="Google" id="ProtNLM"/>
    </source>
</evidence>
<proteinExistence type="predicted"/>
<keyword evidence="2" id="KW-1185">Reference proteome</keyword>
<evidence type="ECO:0000313" key="2">
    <source>
        <dbReference type="Proteomes" id="UP001196413"/>
    </source>
</evidence>